<feature type="transmembrane region" description="Helical" evidence="5">
    <location>
        <begin position="475"/>
        <end position="494"/>
    </location>
</feature>
<dbReference type="Proteomes" id="UP000184526">
    <property type="component" value="Unassembled WGS sequence"/>
</dbReference>
<gene>
    <name evidence="7" type="ORF">SAMN02745196_02991</name>
</gene>
<feature type="transmembrane region" description="Helical" evidence="5">
    <location>
        <begin position="95"/>
        <end position="118"/>
    </location>
</feature>
<dbReference type="SUPFAM" id="SSF161098">
    <property type="entry name" value="MetI-like"/>
    <property type="match status" value="2"/>
</dbReference>
<keyword evidence="3 5" id="KW-1133">Transmembrane helix</keyword>
<evidence type="ECO:0000256" key="1">
    <source>
        <dbReference type="ARBA" id="ARBA00004141"/>
    </source>
</evidence>
<dbReference type="InterPro" id="IPR035906">
    <property type="entry name" value="MetI-like_sf"/>
</dbReference>
<dbReference type="Pfam" id="PF00528">
    <property type="entry name" value="BPD_transp_1"/>
    <property type="match status" value="2"/>
</dbReference>
<dbReference type="PANTHER" id="PTHR43496:SF1">
    <property type="entry name" value="POLYGALACTURONAN_RHAMNOGALACTURONAN TRANSPORT SYSTEM PERMEASE PROTEIN YTEP"/>
    <property type="match status" value="1"/>
</dbReference>
<feature type="transmembrane region" description="Helical" evidence="5">
    <location>
        <begin position="286"/>
        <end position="312"/>
    </location>
</feature>
<dbReference type="RefSeq" id="WP_072832795.1">
    <property type="nucleotide sequence ID" value="NZ_FQXP01000016.1"/>
</dbReference>
<organism evidence="7 8">
    <name type="scientific">Clostridium collagenovorans DSM 3089</name>
    <dbReference type="NCBI Taxonomy" id="1121306"/>
    <lineage>
        <taxon>Bacteria</taxon>
        <taxon>Bacillati</taxon>
        <taxon>Bacillota</taxon>
        <taxon>Clostridia</taxon>
        <taxon>Eubacteriales</taxon>
        <taxon>Clostridiaceae</taxon>
        <taxon>Clostridium</taxon>
    </lineage>
</organism>
<evidence type="ECO:0000256" key="4">
    <source>
        <dbReference type="ARBA" id="ARBA00023136"/>
    </source>
</evidence>
<keyword evidence="4 5" id="KW-0472">Membrane</keyword>
<dbReference type="CDD" id="cd06261">
    <property type="entry name" value="TM_PBP2"/>
    <property type="match status" value="2"/>
</dbReference>
<evidence type="ECO:0000313" key="8">
    <source>
        <dbReference type="Proteomes" id="UP000184526"/>
    </source>
</evidence>
<comment type="similarity">
    <text evidence="5">Belongs to the binding-protein-dependent transport system permease family.</text>
</comment>
<feature type="transmembrane region" description="Helical" evidence="5">
    <location>
        <begin position="138"/>
        <end position="157"/>
    </location>
</feature>
<comment type="subcellular location">
    <subcellularLocation>
        <location evidence="5">Cell membrane</location>
        <topology evidence="5">Multi-pass membrane protein</topology>
    </subcellularLocation>
    <subcellularLocation>
        <location evidence="1">Membrane</location>
        <topology evidence="1">Multi-pass membrane protein</topology>
    </subcellularLocation>
</comment>
<feature type="transmembrane region" description="Helical" evidence="5">
    <location>
        <begin position="183"/>
        <end position="203"/>
    </location>
</feature>
<keyword evidence="8" id="KW-1185">Reference proteome</keyword>
<dbReference type="GO" id="GO:0005886">
    <property type="term" value="C:plasma membrane"/>
    <property type="evidence" value="ECO:0007669"/>
    <property type="project" value="UniProtKB-SubCell"/>
</dbReference>
<dbReference type="InterPro" id="IPR000515">
    <property type="entry name" value="MetI-like"/>
</dbReference>
<feature type="transmembrane region" description="Helical" evidence="5">
    <location>
        <begin position="66"/>
        <end position="83"/>
    </location>
</feature>
<feature type="transmembrane region" description="Helical" evidence="5">
    <location>
        <begin position="411"/>
        <end position="433"/>
    </location>
</feature>
<evidence type="ECO:0000313" key="7">
    <source>
        <dbReference type="EMBL" id="SHI12027.1"/>
    </source>
</evidence>
<dbReference type="GO" id="GO:0055085">
    <property type="term" value="P:transmembrane transport"/>
    <property type="evidence" value="ECO:0007669"/>
    <property type="project" value="InterPro"/>
</dbReference>
<keyword evidence="5" id="KW-0813">Transport</keyword>
<dbReference type="AlphaFoldDB" id="A0A1M5YJ13"/>
<dbReference type="Gene3D" id="1.10.3720.10">
    <property type="entry name" value="MetI-like"/>
    <property type="match status" value="2"/>
</dbReference>
<feature type="domain" description="ABC transmembrane type-1" evidence="6">
    <location>
        <begin position="339"/>
        <end position="534"/>
    </location>
</feature>
<dbReference type="PROSITE" id="PS50928">
    <property type="entry name" value="ABC_TM1"/>
    <property type="match status" value="2"/>
</dbReference>
<keyword evidence="2 5" id="KW-0812">Transmembrane</keyword>
<reference evidence="7 8" key="1">
    <citation type="submission" date="2016-11" db="EMBL/GenBank/DDBJ databases">
        <authorList>
            <person name="Jaros S."/>
            <person name="Januszkiewicz K."/>
            <person name="Wedrychowicz H."/>
        </authorList>
    </citation>
    <scope>NUCLEOTIDE SEQUENCE [LARGE SCALE GENOMIC DNA]</scope>
    <source>
        <strain evidence="7 8">DSM 3089</strain>
    </source>
</reference>
<feature type="transmembrane region" description="Helical" evidence="5">
    <location>
        <begin position="376"/>
        <end position="399"/>
    </location>
</feature>
<proteinExistence type="inferred from homology"/>
<feature type="transmembrane region" description="Helical" evidence="5">
    <location>
        <begin position="239"/>
        <end position="261"/>
    </location>
</feature>
<name>A0A1M5YJ13_9CLOT</name>
<dbReference type="STRING" id="1121306.SAMN02745196_02991"/>
<protein>
    <submittedName>
        <fullName evidence="7">Iron(III) transport system permease protein</fullName>
    </submittedName>
</protein>
<evidence type="ECO:0000256" key="3">
    <source>
        <dbReference type="ARBA" id="ARBA00022989"/>
    </source>
</evidence>
<dbReference type="OrthoDB" id="725at2"/>
<feature type="domain" description="ABC transmembrane type-1" evidence="6">
    <location>
        <begin position="60"/>
        <end position="258"/>
    </location>
</feature>
<sequence>MRKDKAQRVLSIAVISFLIVFLAIPVCGLLFRAFQNFDGNFVGIENFKAYLGTRGFKITLGNSMKVTLTAVGISMITAFVYAYGVNKSNIKCKGVFHWIALLPLFAPTMTHSIALIYLFGTKGIITNLLGLSFDIYGFWGIVLSEALYVFPVVYLLFSMGLKNGDNRLYEAAEIMGISSMRQFFTITIPNMKFSIITAFFSSFTMAFTDFGAPKIIGGRFSVLATEIYKKMLGQQDFEMGAVIGVILIIPAVIAFIVDYYISKNNKMEADSKGTKYVIQPNKSRDIIFTVFNVIIVVFILMIFATTILSSFVESWPYNMNLTTKWFNFNVLGMSGIEMFGNSIFVSILTAITGTILAFVAAYFSERGKIFKSGSKLIYLLGILPNAIPGLTIGIAYMLFFNKAANPLKFLYGTFAILILANVIHFFSTPFLTISNELKTIDKEYENASEVMGVKWSYLLKNVIIPLSLPAILESFSYYFVNSMMTVSAIVFLYMPHTRVATISMINKVDTGEMAAAAAVAVMIIFTNVIFRLVFDRIVLRIKKKRLKCSKV</sequence>
<evidence type="ECO:0000256" key="2">
    <source>
        <dbReference type="ARBA" id="ARBA00022692"/>
    </source>
</evidence>
<dbReference type="NCBIfam" id="TIGR03262">
    <property type="entry name" value="PhnU2"/>
    <property type="match status" value="1"/>
</dbReference>
<accession>A0A1M5YJ13</accession>
<dbReference type="InterPro" id="IPR017664">
    <property type="entry name" value="AminoethylPonate_ABC_perm-1"/>
</dbReference>
<dbReference type="EMBL" id="FQXP01000016">
    <property type="protein sequence ID" value="SHI12027.1"/>
    <property type="molecule type" value="Genomic_DNA"/>
</dbReference>
<feature type="transmembrane region" description="Helical" evidence="5">
    <location>
        <begin position="343"/>
        <end position="364"/>
    </location>
</feature>
<evidence type="ECO:0000259" key="6">
    <source>
        <dbReference type="PROSITE" id="PS50928"/>
    </source>
</evidence>
<evidence type="ECO:0000256" key="5">
    <source>
        <dbReference type="RuleBase" id="RU363032"/>
    </source>
</evidence>
<feature type="transmembrane region" description="Helical" evidence="5">
    <location>
        <begin position="514"/>
        <end position="534"/>
    </location>
</feature>
<dbReference type="PANTHER" id="PTHR43496">
    <property type="entry name" value="PROTEIN LPLB"/>
    <property type="match status" value="1"/>
</dbReference>
<feature type="transmembrane region" description="Helical" evidence="5">
    <location>
        <begin position="12"/>
        <end position="31"/>
    </location>
</feature>